<keyword evidence="6" id="KW-1185">Reference proteome</keyword>
<dbReference type="SMART" id="SM00822">
    <property type="entry name" value="PKS_KR"/>
    <property type="match status" value="1"/>
</dbReference>
<proteinExistence type="inferred from homology"/>
<organism evidence="5 6">
    <name type="scientific">Mangrovivirga halotolerans</name>
    <dbReference type="NCBI Taxonomy" id="2993936"/>
    <lineage>
        <taxon>Bacteria</taxon>
        <taxon>Pseudomonadati</taxon>
        <taxon>Bacteroidota</taxon>
        <taxon>Cytophagia</taxon>
        <taxon>Cytophagales</taxon>
        <taxon>Mangrovivirgaceae</taxon>
        <taxon>Mangrovivirga</taxon>
    </lineage>
</organism>
<dbReference type="Proteomes" id="UP001209885">
    <property type="component" value="Unassembled WGS sequence"/>
</dbReference>
<dbReference type="InterPro" id="IPR002347">
    <property type="entry name" value="SDR_fam"/>
</dbReference>
<name>A0ABT3RVT6_9BACT</name>
<dbReference type="SUPFAM" id="SSF51735">
    <property type="entry name" value="NAD(P)-binding Rossmann-fold domains"/>
    <property type="match status" value="1"/>
</dbReference>
<evidence type="ECO:0000256" key="3">
    <source>
        <dbReference type="RuleBase" id="RU000363"/>
    </source>
</evidence>
<evidence type="ECO:0000256" key="2">
    <source>
        <dbReference type="ARBA" id="ARBA00023002"/>
    </source>
</evidence>
<comment type="caution">
    <text evidence="5">The sequence shown here is derived from an EMBL/GenBank/DDBJ whole genome shotgun (WGS) entry which is preliminary data.</text>
</comment>
<dbReference type="PRINTS" id="PR00081">
    <property type="entry name" value="GDHRDH"/>
</dbReference>
<dbReference type="InterPro" id="IPR057326">
    <property type="entry name" value="KR_dom"/>
</dbReference>
<accession>A0ABT3RVT6</accession>
<dbReference type="PROSITE" id="PS00061">
    <property type="entry name" value="ADH_SHORT"/>
    <property type="match status" value="1"/>
</dbReference>
<dbReference type="InterPro" id="IPR020904">
    <property type="entry name" value="Sc_DH/Rdtase_CS"/>
</dbReference>
<evidence type="ECO:0000313" key="5">
    <source>
        <dbReference type="EMBL" id="MCX2745677.1"/>
    </source>
</evidence>
<evidence type="ECO:0000313" key="6">
    <source>
        <dbReference type="Proteomes" id="UP001209885"/>
    </source>
</evidence>
<dbReference type="RefSeq" id="WP_266058275.1">
    <property type="nucleotide sequence ID" value="NZ_JAPFQN010000011.1"/>
</dbReference>
<gene>
    <name evidence="5" type="ORF">OO013_17475</name>
</gene>
<dbReference type="PRINTS" id="PR00080">
    <property type="entry name" value="SDRFAMILY"/>
</dbReference>
<evidence type="ECO:0000256" key="1">
    <source>
        <dbReference type="ARBA" id="ARBA00006484"/>
    </source>
</evidence>
<dbReference type="PANTHER" id="PTHR43115">
    <property type="entry name" value="DEHYDROGENASE/REDUCTASE SDR FAMILY MEMBER 11"/>
    <property type="match status" value="1"/>
</dbReference>
<protein>
    <submittedName>
        <fullName evidence="5">SDR family oxidoreductase</fullName>
    </submittedName>
</protein>
<dbReference type="EMBL" id="JAPFQN010000011">
    <property type="protein sequence ID" value="MCX2745677.1"/>
    <property type="molecule type" value="Genomic_DNA"/>
</dbReference>
<dbReference type="Pfam" id="PF00106">
    <property type="entry name" value="adh_short"/>
    <property type="match status" value="1"/>
</dbReference>
<dbReference type="InterPro" id="IPR036291">
    <property type="entry name" value="NAD(P)-bd_dom_sf"/>
</dbReference>
<feature type="domain" description="Ketoreductase" evidence="4">
    <location>
        <begin position="6"/>
        <end position="180"/>
    </location>
</feature>
<keyword evidence="2" id="KW-0560">Oxidoreductase</keyword>
<dbReference type="Gene3D" id="3.40.50.720">
    <property type="entry name" value="NAD(P)-binding Rossmann-like Domain"/>
    <property type="match status" value="1"/>
</dbReference>
<comment type="similarity">
    <text evidence="1 3">Belongs to the short-chain dehydrogenases/reductases (SDR) family.</text>
</comment>
<sequence length="238" mass="25913">MEIKGKTVLITGASSGIGEATARLLAEKGATVVLGARRQDEIEKTASEIGEKALAIQVDVTDKSQVKNFINQAVEKFGSIDVLINNAGVGYLGPVAEGELEDFHNMFDVNVKGLLSCIHYSLPYLLKSSGHIINLASVAAHDVFPGSVVYAASKHAVDVITRGIRLELRDKVRISNISPGAVDTEFKDHTHHEETAEKFKDYFSGIVLESADIAKNIYYILSQPDHAVINEMIIRPDR</sequence>
<evidence type="ECO:0000259" key="4">
    <source>
        <dbReference type="SMART" id="SM00822"/>
    </source>
</evidence>
<dbReference type="PANTHER" id="PTHR43115:SF4">
    <property type="entry name" value="DEHYDROGENASE_REDUCTASE SDR FAMILY MEMBER 11"/>
    <property type="match status" value="1"/>
</dbReference>
<reference evidence="5 6" key="1">
    <citation type="submission" date="2022-11" db="EMBL/GenBank/DDBJ databases">
        <title>The characterization of three novel Bacteroidetes species and genomic analysis of their roles in tidal elemental geochemical cycles.</title>
        <authorList>
            <person name="Ma K."/>
        </authorList>
    </citation>
    <scope>NUCLEOTIDE SEQUENCE [LARGE SCALE GENOMIC DNA]</scope>
    <source>
        <strain evidence="5 6">M17</strain>
    </source>
</reference>